<dbReference type="PANTHER" id="PTHR20861">
    <property type="entry name" value="HOMOSERINE/4-DIPHOSPHOCYTIDYL-2-C-METHYL-D-ERYTHRITOL KINASE"/>
    <property type="match status" value="1"/>
</dbReference>
<organism evidence="3 4">
    <name type="scientific">Bythopirellula polymerisocia</name>
    <dbReference type="NCBI Taxonomy" id="2528003"/>
    <lineage>
        <taxon>Bacteria</taxon>
        <taxon>Pseudomonadati</taxon>
        <taxon>Planctomycetota</taxon>
        <taxon>Planctomycetia</taxon>
        <taxon>Pirellulales</taxon>
        <taxon>Lacipirellulaceae</taxon>
        <taxon>Bythopirellula</taxon>
    </lineage>
</organism>
<dbReference type="InterPro" id="IPR004422">
    <property type="entry name" value="RFAP_synthase"/>
</dbReference>
<proteinExistence type="predicted"/>
<dbReference type="OrthoDB" id="1492801at2"/>
<evidence type="ECO:0000256" key="1">
    <source>
        <dbReference type="ARBA" id="ARBA00022679"/>
    </source>
</evidence>
<name>A0A5C6CJ47_9BACT</name>
<reference evidence="3 4" key="1">
    <citation type="submission" date="2019-02" db="EMBL/GenBank/DDBJ databases">
        <title>Deep-cultivation of Planctomycetes and their phenomic and genomic characterization uncovers novel biology.</title>
        <authorList>
            <person name="Wiegand S."/>
            <person name="Jogler M."/>
            <person name="Boedeker C."/>
            <person name="Pinto D."/>
            <person name="Vollmers J."/>
            <person name="Rivas-Marin E."/>
            <person name="Kohn T."/>
            <person name="Peeters S.H."/>
            <person name="Heuer A."/>
            <person name="Rast P."/>
            <person name="Oberbeckmann S."/>
            <person name="Bunk B."/>
            <person name="Jeske O."/>
            <person name="Meyerdierks A."/>
            <person name="Storesund J.E."/>
            <person name="Kallscheuer N."/>
            <person name="Luecker S."/>
            <person name="Lage O.M."/>
            <person name="Pohl T."/>
            <person name="Merkel B.J."/>
            <person name="Hornburger P."/>
            <person name="Mueller R.-W."/>
            <person name="Bruemmer F."/>
            <person name="Labrenz M."/>
            <person name="Spormann A.M."/>
            <person name="Op Den Camp H."/>
            <person name="Overmann J."/>
            <person name="Amann R."/>
            <person name="Jetten M.S.M."/>
            <person name="Mascher T."/>
            <person name="Medema M.H."/>
            <person name="Devos D.P."/>
            <person name="Kaster A.-K."/>
            <person name="Ovreas L."/>
            <person name="Rohde M."/>
            <person name="Galperin M.Y."/>
            <person name="Jogler C."/>
        </authorList>
    </citation>
    <scope>NUCLEOTIDE SEQUENCE [LARGE SCALE GENOMIC DNA]</scope>
    <source>
        <strain evidence="3 4">Pla144</strain>
    </source>
</reference>
<dbReference type="GO" id="GO:0016740">
    <property type="term" value="F:transferase activity"/>
    <property type="evidence" value="ECO:0007669"/>
    <property type="project" value="UniProtKB-KW"/>
</dbReference>
<accession>A0A5C6CJ47</accession>
<comment type="caution">
    <text evidence="3">The sequence shown here is derived from an EMBL/GenBank/DDBJ whole genome shotgun (WGS) entry which is preliminary data.</text>
</comment>
<dbReference type="Pfam" id="PF08544">
    <property type="entry name" value="GHMP_kinases_C"/>
    <property type="match status" value="1"/>
</dbReference>
<keyword evidence="4" id="KW-1185">Reference proteome</keyword>
<dbReference type="RefSeq" id="WP_146452547.1">
    <property type="nucleotide sequence ID" value="NZ_SJPS01000007.1"/>
</dbReference>
<evidence type="ECO:0000313" key="4">
    <source>
        <dbReference type="Proteomes" id="UP000318437"/>
    </source>
</evidence>
<dbReference type="EMBL" id="SJPS01000007">
    <property type="protein sequence ID" value="TWU22809.1"/>
    <property type="molecule type" value="Genomic_DNA"/>
</dbReference>
<dbReference type="InterPro" id="IPR020568">
    <property type="entry name" value="Ribosomal_Su5_D2-typ_SF"/>
</dbReference>
<feature type="domain" description="GHMP kinase C-terminal" evidence="2">
    <location>
        <begin position="214"/>
        <end position="296"/>
    </location>
</feature>
<protein>
    <recommendedName>
        <fullName evidence="2">GHMP kinase C-terminal domain-containing protein</fullName>
    </recommendedName>
</protein>
<gene>
    <name evidence="3" type="ORF">Pla144_42700</name>
</gene>
<dbReference type="SUPFAM" id="SSF54211">
    <property type="entry name" value="Ribosomal protein S5 domain 2-like"/>
    <property type="match status" value="1"/>
</dbReference>
<dbReference type="InterPro" id="IPR013750">
    <property type="entry name" value="GHMP_kinase_C_dom"/>
</dbReference>
<dbReference type="PIRSF" id="PIRSF004884">
    <property type="entry name" value="Sugar_kin_arch"/>
    <property type="match status" value="1"/>
</dbReference>
<dbReference type="Proteomes" id="UP000318437">
    <property type="component" value="Unassembled WGS sequence"/>
</dbReference>
<keyword evidence="1" id="KW-0808">Transferase</keyword>
<dbReference type="PANTHER" id="PTHR20861:SF6">
    <property type="entry name" value="BETA-RIBOFURANOSYLPHENOL 5'-PHOSPHATE SYNTHASE"/>
    <property type="match status" value="1"/>
</dbReference>
<evidence type="ECO:0000259" key="2">
    <source>
        <dbReference type="Pfam" id="PF08544"/>
    </source>
</evidence>
<sequence>MSRQVVVRTPCRLHFGLTSMGHCRNRPQFGGVGVMVDVPGVQLEIVPARCFQIEGPLRERVALFTQSVFRQFQFSCPPELLLKVISAPREHTGLGVGSQLALAVAAGLAESLGLPWRDPMRLCQLTGRGRRSAVGTYGFLMGGLIVDGGHLPQELLGRLAFQKSIPEEWQFILLSPPKLTGRSGKEEESAIANLPPVSERLTEELEKIVMSEIVPALQANNFEDFAQSIYHFGCLAGNCFSAAQGGTFSSPATANLVSWLRENEFLGVGQSSWGPTVFVITPNGHEAERLKLAVAAHETYREYEIQAGPAANTGVRIEVSD</sequence>
<dbReference type="AlphaFoldDB" id="A0A5C6CJ47"/>
<evidence type="ECO:0000313" key="3">
    <source>
        <dbReference type="EMBL" id="TWU22809.1"/>
    </source>
</evidence>